<evidence type="ECO:0000256" key="4">
    <source>
        <dbReference type="ARBA" id="ARBA00022692"/>
    </source>
</evidence>
<evidence type="ECO:0000256" key="1">
    <source>
        <dbReference type="ARBA" id="ARBA00004651"/>
    </source>
</evidence>
<protein>
    <submittedName>
        <fullName evidence="8">GlsB/YeaQ/YmgE family stress response membrane protein</fullName>
    </submittedName>
</protein>
<keyword evidence="9" id="KW-1185">Reference proteome</keyword>
<dbReference type="RefSeq" id="WP_063780048.1">
    <property type="nucleotide sequence ID" value="NZ_QVIG01000001.1"/>
</dbReference>
<feature type="transmembrane region" description="Helical" evidence="7">
    <location>
        <begin position="27"/>
        <end position="46"/>
    </location>
</feature>
<keyword evidence="3" id="KW-1003">Cell membrane</keyword>
<reference evidence="8 9" key="1">
    <citation type="submission" date="2018-08" db="EMBL/GenBank/DDBJ databases">
        <title>Diversity &amp; Physiological Properties of Lignin-Decomposing Actinobacteria from Soil.</title>
        <authorList>
            <person name="Roh S.G."/>
            <person name="Kim S.B."/>
        </authorList>
    </citation>
    <scope>NUCLEOTIDE SEQUENCE [LARGE SCALE GENOMIC DNA]</scope>
    <source>
        <strain evidence="8 9">MMS17-GH009</strain>
    </source>
</reference>
<dbReference type="AlphaFoldDB" id="A0A373A4Z6"/>
<comment type="subcellular location">
    <subcellularLocation>
        <location evidence="1">Cell membrane</location>
        <topology evidence="1">Multi-pass membrane protein</topology>
    </subcellularLocation>
</comment>
<keyword evidence="6 7" id="KW-0472">Membrane</keyword>
<dbReference type="Proteomes" id="UP000263377">
    <property type="component" value="Unassembled WGS sequence"/>
</dbReference>
<dbReference type="PANTHER" id="PTHR33884:SF3">
    <property type="entry name" value="UPF0410 PROTEIN YMGE"/>
    <property type="match status" value="1"/>
</dbReference>
<evidence type="ECO:0000256" key="3">
    <source>
        <dbReference type="ARBA" id="ARBA00022475"/>
    </source>
</evidence>
<proteinExistence type="inferred from homology"/>
<evidence type="ECO:0000313" key="9">
    <source>
        <dbReference type="Proteomes" id="UP000263377"/>
    </source>
</evidence>
<evidence type="ECO:0000256" key="2">
    <source>
        <dbReference type="ARBA" id="ARBA00011006"/>
    </source>
</evidence>
<dbReference type="PANTHER" id="PTHR33884">
    <property type="entry name" value="UPF0410 PROTEIN YMGE"/>
    <property type="match status" value="1"/>
</dbReference>
<comment type="caution">
    <text evidence="8">The sequence shown here is derived from an EMBL/GenBank/DDBJ whole genome shotgun (WGS) entry which is preliminary data.</text>
</comment>
<evidence type="ECO:0000313" key="8">
    <source>
        <dbReference type="EMBL" id="RGD62505.1"/>
    </source>
</evidence>
<organism evidence="8 9">
    <name type="scientific">Kitasatospora xanthocidica</name>
    <dbReference type="NCBI Taxonomy" id="83382"/>
    <lineage>
        <taxon>Bacteria</taxon>
        <taxon>Bacillati</taxon>
        <taxon>Actinomycetota</taxon>
        <taxon>Actinomycetes</taxon>
        <taxon>Kitasatosporales</taxon>
        <taxon>Streptomycetaceae</taxon>
        <taxon>Kitasatospora</taxon>
    </lineage>
</organism>
<name>A0A373A4Z6_9ACTN</name>
<evidence type="ECO:0000256" key="6">
    <source>
        <dbReference type="ARBA" id="ARBA00023136"/>
    </source>
</evidence>
<evidence type="ECO:0000256" key="7">
    <source>
        <dbReference type="SAM" id="Phobius"/>
    </source>
</evidence>
<keyword evidence="4 7" id="KW-0812">Transmembrane</keyword>
<dbReference type="InterPro" id="IPR007341">
    <property type="entry name" value="Transgly_assoc"/>
</dbReference>
<dbReference type="GO" id="GO:0005886">
    <property type="term" value="C:plasma membrane"/>
    <property type="evidence" value="ECO:0007669"/>
    <property type="project" value="UniProtKB-SubCell"/>
</dbReference>
<keyword evidence="5 7" id="KW-1133">Transmembrane helix</keyword>
<dbReference type="Pfam" id="PF04226">
    <property type="entry name" value="Transgly_assoc"/>
    <property type="match status" value="1"/>
</dbReference>
<feature type="transmembrane region" description="Helical" evidence="7">
    <location>
        <begin position="58"/>
        <end position="78"/>
    </location>
</feature>
<evidence type="ECO:0000256" key="5">
    <source>
        <dbReference type="ARBA" id="ARBA00022989"/>
    </source>
</evidence>
<dbReference type="EMBL" id="QVIG01000001">
    <property type="protein sequence ID" value="RGD62505.1"/>
    <property type="molecule type" value="Genomic_DNA"/>
</dbReference>
<sequence>MSWMAWIVLGLVSGTLARMAMSRGERGLIGSTLIGITGSYIGTWIVSHWMHGTVKVSFLDVTTWVSAIGGAMVLLFGYKVLRFLARR</sequence>
<accession>A0A373A4Z6</accession>
<gene>
    <name evidence="8" type="ORF">DR950_36355</name>
</gene>
<comment type="similarity">
    <text evidence="2">Belongs to the UPF0410 family.</text>
</comment>